<dbReference type="PANTHER" id="PTHR30055:SF234">
    <property type="entry name" value="HTH-TYPE TRANSCRIPTIONAL REGULATOR BETI"/>
    <property type="match status" value="1"/>
</dbReference>
<keyword evidence="3" id="KW-0804">Transcription</keyword>
<evidence type="ECO:0000313" key="8">
    <source>
        <dbReference type="Proteomes" id="UP001500979"/>
    </source>
</evidence>
<dbReference type="Proteomes" id="UP001500979">
    <property type="component" value="Unassembled WGS sequence"/>
</dbReference>
<dbReference type="EMBL" id="BAAAUX010000029">
    <property type="protein sequence ID" value="GAA2815500.1"/>
    <property type="molecule type" value="Genomic_DNA"/>
</dbReference>
<reference evidence="7 8" key="1">
    <citation type="journal article" date="2019" name="Int. J. Syst. Evol. Microbiol.">
        <title>The Global Catalogue of Microorganisms (GCM) 10K type strain sequencing project: providing services to taxonomists for standard genome sequencing and annotation.</title>
        <authorList>
            <consortium name="The Broad Institute Genomics Platform"/>
            <consortium name="The Broad Institute Genome Sequencing Center for Infectious Disease"/>
            <person name="Wu L."/>
            <person name="Ma J."/>
        </authorList>
    </citation>
    <scope>NUCLEOTIDE SEQUENCE [LARGE SCALE GENOMIC DNA]</scope>
    <source>
        <strain evidence="7 8">JCM 9383</strain>
    </source>
</reference>
<evidence type="ECO:0000313" key="7">
    <source>
        <dbReference type="EMBL" id="GAA2815500.1"/>
    </source>
</evidence>
<dbReference type="InterPro" id="IPR036271">
    <property type="entry name" value="Tet_transcr_reg_TetR-rel_C_sf"/>
</dbReference>
<dbReference type="InterPro" id="IPR009057">
    <property type="entry name" value="Homeodomain-like_sf"/>
</dbReference>
<dbReference type="InterPro" id="IPR050109">
    <property type="entry name" value="HTH-type_TetR-like_transc_reg"/>
</dbReference>
<accession>A0ABN3VL59</accession>
<proteinExistence type="predicted"/>
<feature type="compositionally biased region" description="Basic and acidic residues" evidence="5">
    <location>
        <begin position="198"/>
        <end position="210"/>
    </location>
</feature>
<dbReference type="PANTHER" id="PTHR30055">
    <property type="entry name" value="HTH-TYPE TRANSCRIPTIONAL REGULATOR RUTR"/>
    <property type="match status" value="1"/>
</dbReference>
<evidence type="ECO:0000256" key="5">
    <source>
        <dbReference type="SAM" id="MobiDB-lite"/>
    </source>
</evidence>
<evidence type="ECO:0000256" key="2">
    <source>
        <dbReference type="ARBA" id="ARBA00023125"/>
    </source>
</evidence>
<dbReference type="InterPro" id="IPR001647">
    <property type="entry name" value="HTH_TetR"/>
</dbReference>
<dbReference type="InterPro" id="IPR049445">
    <property type="entry name" value="TetR_SbtR-like_C"/>
</dbReference>
<dbReference type="Pfam" id="PF00440">
    <property type="entry name" value="TetR_N"/>
    <property type="match status" value="1"/>
</dbReference>
<organism evidence="7 8">
    <name type="scientific">Saccharopolyspora taberi</name>
    <dbReference type="NCBI Taxonomy" id="60895"/>
    <lineage>
        <taxon>Bacteria</taxon>
        <taxon>Bacillati</taxon>
        <taxon>Actinomycetota</taxon>
        <taxon>Actinomycetes</taxon>
        <taxon>Pseudonocardiales</taxon>
        <taxon>Pseudonocardiaceae</taxon>
        <taxon>Saccharopolyspora</taxon>
    </lineage>
</organism>
<evidence type="ECO:0000256" key="1">
    <source>
        <dbReference type="ARBA" id="ARBA00023015"/>
    </source>
</evidence>
<dbReference type="PRINTS" id="PR00455">
    <property type="entry name" value="HTHTETR"/>
</dbReference>
<feature type="DNA-binding region" description="H-T-H motif" evidence="4">
    <location>
        <begin position="32"/>
        <end position="51"/>
    </location>
</feature>
<evidence type="ECO:0000259" key="6">
    <source>
        <dbReference type="PROSITE" id="PS50977"/>
    </source>
</evidence>
<dbReference type="Pfam" id="PF21597">
    <property type="entry name" value="TetR_C_43"/>
    <property type="match status" value="1"/>
</dbReference>
<sequence length="210" mass="23403">MGMALIRNSAAYDDQVIAAARMVFAEQGFAAPMSEVARRAGVGVASVYRRYPSKQALMEAVRIASFDRIIQLADMALATRNDPFSALATFMRDCLEENTPVGTVLPPLDEGHVYSEEFHRLQNKMAGLVDRLVTEAQDAGAIRKDVNWADILLLFKHLNPNLPISEHRRAEFRARYVSIVIEGLRSDSELPAPGPGEAEWRRMCDNRSGR</sequence>
<keyword evidence="2 4" id="KW-0238">DNA-binding</keyword>
<dbReference type="Gene3D" id="1.10.357.10">
    <property type="entry name" value="Tetracycline Repressor, domain 2"/>
    <property type="match status" value="1"/>
</dbReference>
<feature type="region of interest" description="Disordered" evidence="5">
    <location>
        <begin position="188"/>
        <end position="210"/>
    </location>
</feature>
<keyword evidence="8" id="KW-1185">Reference proteome</keyword>
<dbReference type="SUPFAM" id="SSF46689">
    <property type="entry name" value="Homeodomain-like"/>
    <property type="match status" value="1"/>
</dbReference>
<evidence type="ECO:0000256" key="3">
    <source>
        <dbReference type="ARBA" id="ARBA00023163"/>
    </source>
</evidence>
<comment type="caution">
    <text evidence="7">The sequence shown here is derived from an EMBL/GenBank/DDBJ whole genome shotgun (WGS) entry which is preliminary data.</text>
</comment>
<gene>
    <name evidence="7" type="ORF">GCM10010470_58700</name>
</gene>
<keyword evidence="1" id="KW-0805">Transcription regulation</keyword>
<dbReference type="SUPFAM" id="SSF48498">
    <property type="entry name" value="Tetracyclin repressor-like, C-terminal domain"/>
    <property type="match status" value="1"/>
</dbReference>
<feature type="domain" description="HTH tetR-type" evidence="6">
    <location>
        <begin position="10"/>
        <end position="69"/>
    </location>
</feature>
<dbReference type="PROSITE" id="PS50977">
    <property type="entry name" value="HTH_TETR_2"/>
    <property type="match status" value="1"/>
</dbReference>
<evidence type="ECO:0000256" key="4">
    <source>
        <dbReference type="PROSITE-ProRule" id="PRU00335"/>
    </source>
</evidence>
<protein>
    <submittedName>
        <fullName evidence="7">TetR/AcrR family transcriptional regulator</fullName>
    </submittedName>
</protein>
<name>A0ABN3VL59_9PSEU</name>